<dbReference type="PANTHER" id="PTHR42718:SF39">
    <property type="entry name" value="ACTINORHODIN TRANSPORTER-RELATED"/>
    <property type="match status" value="1"/>
</dbReference>
<protein>
    <submittedName>
        <fullName evidence="8">MFS transporter</fullName>
    </submittedName>
</protein>
<dbReference type="InterPro" id="IPR036259">
    <property type="entry name" value="MFS_trans_sf"/>
</dbReference>
<dbReference type="EMBL" id="CP029788">
    <property type="protein sequence ID" value="AWT44322.1"/>
    <property type="molecule type" value="Genomic_DNA"/>
</dbReference>
<accession>A0A2U9P476</accession>
<dbReference type="KEGG" id="sact:DMT42_19755"/>
<dbReference type="PANTHER" id="PTHR42718">
    <property type="entry name" value="MAJOR FACILITATOR SUPERFAMILY MULTIDRUG TRANSPORTER MFSC"/>
    <property type="match status" value="1"/>
</dbReference>
<feature type="transmembrane region" description="Helical" evidence="6">
    <location>
        <begin position="237"/>
        <end position="258"/>
    </location>
</feature>
<dbReference type="InterPro" id="IPR020846">
    <property type="entry name" value="MFS_dom"/>
</dbReference>
<reference evidence="8 9" key="1">
    <citation type="submission" date="2018-06" db="EMBL/GenBank/DDBJ databases">
        <title>The complete genome sequence of a nosiheptide producer Streptomyces actuosus ATCC 25421: deducing the ability of producing a new class III lantibiotics.</title>
        <authorList>
            <person name="Liu W."/>
            <person name="Sun F."/>
            <person name="Hu Y."/>
        </authorList>
    </citation>
    <scope>NUCLEOTIDE SEQUENCE [LARGE SCALE GENOMIC DNA]</scope>
    <source>
        <strain evidence="8 9">ATCC 25421</strain>
    </source>
</reference>
<dbReference type="SUPFAM" id="SSF103473">
    <property type="entry name" value="MFS general substrate transporter"/>
    <property type="match status" value="1"/>
</dbReference>
<evidence type="ECO:0000313" key="8">
    <source>
        <dbReference type="EMBL" id="AWT44322.1"/>
    </source>
</evidence>
<dbReference type="AlphaFoldDB" id="A0A2U9P476"/>
<dbReference type="InterPro" id="IPR011701">
    <property type="entry name" value="MFS"/>
</dbReference>
<feature type="transmembrane region" description="Helical" evidence="6">
    <location>
        <begin position="181"/>
        <end position="200"/>
    </location>
</feature>
<evidence type="ECO:0000256" key="6">
    <source>
        <dbReference type="SAM" id="Phobius"/>
    </source>
</evidence>
<name>A0A2U9P476_STRAS</name>
<feature type="domain" description="Major facilitator superfamily (MFS) profile" evidence="7">
    <location>
        <begin position="21"/>
        <end position="470"/>
    </location>
</feature>
<evidence type="ECO:0000256" key="2">
    <source>
        <dbReference type="ARBA" id="ARBA00022692"/>
    </source>
</evidence>
<dbReference type="GO" id="GO:0046677">
    <property type="term" value="P:response to antibiotic"/>
    <property type="evidence" value="ECO:0007669"/>
    <property type="project" value="UniProtKB-KW"/>
</dbReference>
<evidence type="ECO:0000313" key="9">
    <source>
        <dbReference type="Proteomes" id="UP000247634"/>
    </source>
</evidence>
<organism evidence="8 9">
    <name type="scientific">Streptomyces actuosus</name>
    <dbReference type="NCBI Taxonomy" id="1885"/>
    <lineage>
        <taxon>Bacteria</taxon>
        <taxon>Bacillati</taxon>
        <taxon>Actinomycetota</taxon>
        <taxon>Actinomycetes</taxon>
        <taxon>Kitasatosporales</taxon>
        <taxon>Streptomycetaceae</taxon>
        <taxon>Streptomyces</taxon>
    </lineage>
</organism>
<proteinExistence type="predicted"/>
<dbReference type="OrthoDB" id="783189at2"/>
<keyword evidence="5" id="KW-0046">Antibiotic resistance</keyword>
<feature type="transmembrane region" description="Helical" evidence="6">
    <location>
        <begin position="20"/>
        <end position="43"/>
    </location>
</feature>
<feature type="transmembrane region" description="Helical" evidence="6">
    <location>
        <begin position="421"/>
        <end position="439"/>
    </location>
</feature>
<feature type="transmembrane region" description="Helical" evidence="6">
    <location>
        <begin position="285"/>
        <end position="306"/>
    </location>
</feature>
<feature type="transmembrane region" description="Helical" evidence="6">
    <location>
        <begin position="445"/>
        <end position="469"/>
    </location>
</feature>
<keyword evidence="9" id="KW-1185">Reference proteome</keyword>
<evidence type="ECO:0000256" key="3">
    <source>
        <dbReference type="ARBA" id="ARBA00022989"/>
    </source>
</evidence>
<sequence length="475" mass="48934">MSTVVSKAPPREAQSTMGTLGLTIVLVTAALTMIDAAIVNVALPSIQATLHTDASVSQFVVSGYVIAYAILLVLGGKLGDRHGRRRLLQIGVLAFTLTSLACGLAPSIEFLIVARALQGASAAFLLPQALSTIQTSLAESAKTRAIGLYGAIGGLSAAAGQLLGGVLVWADIAGLDWRPIFLVNVPLGILALIGAQTHVPDTKAAGGQSMDVGGTVLLGVAVLALLIPLSVGRQAHWALWCRLLIAVAVVAGVALWRYERRLEQQGRTPLIPPSLVRMRPVNRGLLILGGGFLVFSGFSFAVPLALQDGNGMSAVESGLSVAPLAVGAFLGSLRAPKLMAKVGMRTVQVGAVVQIAGLALLIAAARLWWPHIRFYELVVAMFLVGVGNGLFIPPVFRTILSSLPPDQAGAGSGIMSTTQQTSVAVGTAVLGQVFITFASGGDMNLGFVAVTATYLVVGVLICLFGGAALTQKTGD</sequence>
<feature type="transmembrane region" description="Helical" evidence="6">
    <location>
        <begin position="55"/>
        <end position="75"/>
    </location>
</feature>
<dbReference type="CDD" id="cd17321">
    <property type="entry name" value="MFS_MMR_MDR_like"/>
    <property type="match status" value="1"/>
</dbReference>
<feature type="transmembrane region" description="Helical" evidence="6">
    <location>
        <begin position="347"/>
        <end position="369"/>
    </location>
</feature>
<gene>
    <name evidence="8" type="ORF">DMT42_19755</name>
</gene>
<evidence type="ECO:0000256" key="5">
    <source>
        <dbReference type="ARBA" id="ARBA00023251"/>
    </source>
</evidence>
<dbReference type="Gene3D" id="1.20.1250.20">
    <property type="entry name" value="MFS general substrate transporter like domains"/>
    <property type="match status" value="1"/>
</dbReference>
<comment type="subcellular location">
    <subcellularLocation>
        <location evidence="1">Cell membrane</location>
        <topology evidence="1">Multi-pass membrane protein</topology>
    </subcellularLocation>
</comment>
<keyword evidence="2 6" id="KW-0812">Transmembrane</keyword>
<feature type="transmembrane region" description="Helical" evidence="6">
    <location>
        <begin position="145"/>
        <end position="169"/>
    </location>
</feature>
<dbReference type="GO" id="GO:0005886">
    <property type="term" value="C:plasma membrane"/>
    <property type="evidence" value="ECO:0007669"/>
    <property type="project" value="UniProtKB-SubCell"/>
</dbReference>
<evidence type="ECO:0000256" key="4">
    <source>
        <dbReference type="ARBA" id="ARBA00023136"/>
    </source>
</evidence>
<feature type="transmembrane region" description="Helical" evidence="6">
    <location>
        <begin position="318"/>
        <end position="335"/>
    </location>
</feature>
<dbReference type="Gene3D" id="1.20.1720.10">
    <property type="entry name" value="Multidrug resistance protein D"/>
    <property type="match status" value="1"/>
</dbReference>
<dbReference type="Proteomes" id="UP000247634">
    <property type="component" value="Chromosome"/>
</dbReference>
<keyword evidence="4 6" id="KW-0472">Membrane</keyword>
<evidence type="ECO:0000256" key="1">
    <source>
        <dbReference type="ARBA" id="ARBA00004651"/>
    </source>
</evidence>
<evidence type="ECO:0000259" key="7">
    <source>
        <dbReference type="PROSITE" id="PS50850"/>
    </source>
</evidence>
<keyword evidence="3 6" id="KW-1133">Transmembrane helix</keyword>
<dbReference type="PROSITE" id="PS50850">
    <property type="entry name" value="MFS"/>
    <property type="match status" value="1"/>
</dbReference>
<feature type="transmembrane region" description="Helical" evidence="6">
    <location>
        <begin position="375"/>
        <end position="400"/>
    </location>
</feature>
<dbReference type="GO" id="GO:0022857">
    <property type="term" value="F:transmembrane transporter activity"/>
    <property type="evidence" value="ECO:0007669"/>
    <property type="project" value="InterPro"/>
</dbReference>
<dbReference type="Pfam" id="PF07690">
    <property type="entry name" value="MFS_1"/>
    <property type="match status" value="1"/>
</dbReference>
<feature type="transmembrane region" description="Helical" evidence="6">
    <location>
        <begin position="212"/>
        <end position="231"/>
    </location>
</feature>